<gene>
    <name evidence="4" type="ORF">E0L32_007596</name>
</gene>
<keyword evidence="5" id="KW-1185">Reference proteome</keyword>
<reference evidence="4 5" key="1">
    <citation type="submission" date="2019-06" db="EMBL/GenBank/DDBJ databases">
        <title>Draft genome sequence of the filamentous fungus Phialemoniopsis curvata isolated from diesel fuel.</title>
        <authorList>
            <person name="Varaljay V.A."/>
            <person name="Lyon W.J."/>
            <person name="Crouch A.L."/>
            <person name="Drake C.E."/>
            <person name="Hollomon J.M."/>
            <person name="Nadeau L.J."/>
            <person name="Nunn H.S."/>
            <person name="Stevenson B.S."/>
            <person name="Bojanowski C.L."/>
            <person name="Crookes-Goodson W.J."/>
        </authorList>
    </citation>
    <scope>NUCLEOTIDE SEQUENCE [LARGE SCALE GENOMIC DNA]</scope>
    <source>
        <strain evidence="4 5">D216</strain>
    </source>
</reference>
<dbReference type="EMBL" id="SKBQ01000047">
    <property type="protein sequence ID" value="TPX11617.1"/>
    <property type="molecule type" value="Genomic_DNA"/>
</dbReference>
<proteinExistence type="inferred from homology"/>
<evidence type="ECO:0000256" key="2">
    <source>
        <dbReference type="ARBA" id="ARBA00022857"/>
    </source>
</evidence>
<accession>A0A507AVV9</accession>
<dbReference type="Pfam" id="PF05368">
    <property type="entry name" value="NmrA"/>
    <property type="match status" value="1"/>
</dbReference>
<dbReference type="PANTHER" id="PTHR42748">
    <property type="entry name" value="NITROGEN METABOLITE REPRESSION PROTEIN NMRA FAMILY MEMBER"/>
    <property type="match status" value="1"/>
</dbReference>
<dbReference type="InterPro" id="IPR036291">
    <property type="entry name" value="NAD(P)-bd_dom_sf"/>
</dbReference>
<dbReference type="GeneID" id="41975043"/>
<feature type="domain" description="NmrA-like" evidence="3">
    <location>
        <begin position="4"/>
        <end position="287"/>
    </location>
</feature>
<comment type="caution">
    <text evidence="4">The sequence shown here is derived from an EMBL/GenBank/DDBJ whole genome shotgun (WGS) entry which is preliminary data.</text>
</comment>
<protein>
    <recommendedName>
        <fullName evidence="3">NmrA-like domain-containing protein</fullName>
    </recommendedName>
</protein>
<evidence type="ECO:0000256" key="1">
    <source>
        <dbReference type="ARBA" id="ARBA00006328"/>
    </source>
</evidence>
<dbReference type="Gene3D" id="3.40.50.720">
    <property type="entry name" value="NAD(P)-binding Rossmann-like Domain"/>
    <property type="match status" value="1"/>
</dbReference>
<comment type="similarity">
    <text evidence="1">Belongs to the NmrA-type oxidoreductase family.</text>
</comment>
<evidence type="ECO:0000313" key="5">
    <source>
        <dbReference type="Proteomes" id="UP000319257"/>
    </source>
</evidence>
<sequence>MPDRAILVCGATGKQGGAVITQLLASNADFVILAVTRNASSPSAKKLSEKSSKIRLVQGNLSETRALFDRAEEVAGPTAKLWGVFSVQMPVGFGQGKLNEAQQGKAVVDEAIRAGALFFVYSSVDRHGADSIHNPTQVPHFVSKHEIEQHLLARTAALPDGAERMRWCILRPTAFMGNLTDDFFGRVFVTAWRMALGDKPLQLVSVTDIGWFGAQAFLRPDEFAGRSLSLAGDELTAAQAAERFKAKTGREMSYTYEIFCKLLMWMVKDVGYMFQWFREVGYAADIAALREMHPGLLDFEGWLETETIRDLLDGPVFWIQAKADALWFELIATDAAFMHAAAVAAEAYSIRTGDKETTASTRQLLHHQSKALGLIQERLSYSQQTSIADATILAVLYLAFHAHFFLDYQIAKNHMEGLRKIVDVRGGLSAFNDNTKLVVELLKCDLNIALHNGTEPMFFTDTMEFMSPHDSIAQHQKRAEGPEAHIGWKPADCGLGSDLSQAWDLVRFFSEKINAAARGKRQLPRETLLFAMISVMYRLLRMKDFEATSVNEAIRLGLLAFSSHIFLRLQGVKVSHSYLRDTYRDCLLHLEAPDALPIRVWLWLLMIGSLAIFTSADDSWLLPWVRTNVELSETTNWDELRGRLSSMPWIGDLMDEPGRAIYLAAMSLDMKSHPWLK</sequence>
<evidence type="ECO:0000313" key="4">
    <source>
        <dbReference type="EMBL" id="TPX11617.1"/>
    </source>
</evidence>
<organism evidence="4 5">
    <name type="scientific">Thyridium curvatum</name>
    <dbReference type="NCBI Taxonomy" id="1093900"/>
    <lineage>
        <taxon>Eukaryota</taxon>
        <taxon>Fungi</taxon>
        <taxon>Dikarya</taxon>
        <taxon>Ascomycota</taxon>
        <taxon>Pezizomycotina</taxon>
        <taxon>Sordariomycetes</taxon>
        <taxon>Sordariomycetidae</taxon>
        <taxon>Thyridiales</taxon>
        <taxon>Thyridiaceae</taxon>
        <taxon>Thyridium</taxon>
    </lineage>
</organism>
<dbReference type="OrthoDB" id="9997102at2759"/>
<dbReference type="GO" id="GO:0005634">
    <property type="term" value="C:nucleus"/>
    <property type="evidence" value="ECO:0007669"/>
    <property type="project" value="TreeGrafter"/>
</dbReference>
<keyword evidence="2" id="KW-0521">NADP</keyword>
<name>A0A507AVV9_9PEZI</name>
<evidence type="ECO:0000259" key="3">
    <source>
        <dbReference type="Pfam" id="PF05368"/>
    </source>
</evidence>
<dbReference type="RefSeq" id="XP_030993328.1">
    <property type="nucleotide sequence ID" value="XM_031142358.1"/>
</dbReference>
<dbReference type="Gene3D" id="3.90.25.10">
    <property type="entry name" value="UDP-galactose 4-epimerase, domain 1"/>
    <property type="match status" value="1"/>
</dbReference>
<dbReference type="InParanoid" id="A0A507AVV9"/>
<dbReference type="AlphaFoldDB" id="A0A507AVV9"/>
<dbReference type="InterPro" id="IPR051164">
    <property type="entry name" value="NmrA-like_oxidored"/>
</dbReference>
<dbReference type="PANTHER" id="PTHR42748:SF7">
    <property type="entry name" value="NMRA LIKE REDOX SENSOR 1-RELATED"/>
    <property type="match status" value="1"/>
</dbReference>
<dbReference type="SUPFAM" id="SSF51735">
    <property type="entry name" value="NAD(P)-binding Rossmann-fold domains"/>
    <property type="match status" value="1"/>
</dbReference>
<dbReference type="Proteomes" id="UP000319257">
    <property type="component" value="Unassembled WGS sequence"/>
</dbReference>
<dbReference type="STRING" id="1093900.A0A507AVV9"/>
<dbReference type="InterPro" id="IPR008030">
    <property type="entry name" value="NmrA-like"/>
</dbReference>